<dbReference type="InterPro" id="IPR050907">
    <property type="entry name" value="SRSF"/>
</dbReference>
<dbReference type="EMBL" id="CH981529">
    <property type="protein sequence ID" value="EDK46313.1"/>
    <property type="molecule type" value="Genomic_DNA"/>
</dbReference>
<evidence type="ECO:0000256" key="2">
    <source>
        <dbReference type="SAM" id="MobiDB-lite"/>
    </source>
</evidence>
<dbReference type="OrthoDB" id="410044at2759"/>
<dbReference type="PANTHER" id="PTHR23147">
    <property type="entry name" value="SERINE/ARGININE RICH SPLICING FACTOR"/>
    <property type="match status" value="1"/>
</dbReference>
<protein>
    <recommendedName>
        <fullName evidence="3">RRM domain-containing protein</fullName>
    </recommendedName>
</protein>
<dbReference type="InterPro" id="IPR012677">
    <property type="entry name" value="Nucleotide-bd_a/b_plait_sf"/>
</dbReference>
<dbReference type="HOGENOM" id="CLU_016668_2_0_1"/>
<dbReference type="GeneID" id="5231411"/>
<dbReference type="Gene3D" id="3.30.70.330">
    <property type="match status" value="2"/>
</dbReference>
<dbReference type="Proteomes" id="UP000001996">
    <property type="component" value="Unassembled WGS sequence"/>
</dbReference>
<evidence type="ECO:0000256" key="1">
    <source>
        <dbReference type="PROSITE-ProRule" id="PRU00176"/>
    </source>
</evidence>
<feature type="domain" description="RRM" evidence="3">
    <location>
        <begin position="384"/>
        <end position="458"/>
    </location>
</feature>
<gene>
    <name evidence="4" type="ORF">LELG_04494</name>
</gene>
<dbReference type="InterPro" id="IPR035979">
    <property type="entry name" value="RBD_domain_sf"/>
</dbReference>
<evidence type="ECO:0000313" key="5">
    <source>
        <dbReference type="Proteomes" id="UP000001996"/>
    </source>
</evidence>
<reference evidence="4 5" key="1">
    <citation type="journal article" date="2009" name="Nature">
        <title>Evolution of pathogenicity and sexual reproduction in eight Candida genomes.</title>
        <authorList>
            <person name="Butler G."/>
            <person name="Rasmussen M.D."/>
            <person name="Lin M.F."/>
            <person name="Santos M.A."/>
            <person name="Sakthikumar S."/>
            <person name="Munro C.A."/>
            <person name="Rheinbay E."/>
            <person name="Grabherr M."/>
            <person name="Forche A."/>
            <person name="Reedy J.L."/>
            <person name="Agrafioti I."/>
            <person name="Arnaud M.B."/>
            <person name="Bates S."/>
            <person name="Brown A.J."/>
            <person name="Brunke S."/>
            <person name="Costanzo M.C."/>
            <person name="Fitzpatrick D.A."/>
            <person name="de Groot P.W."/>
            <person name="Harris D."/>
            <person name="Hoyer L.L."/>
            <person name="Hube B."/>
            <person name="Klis F.M."/>
            <person name="Kodira C."/>
            <person name="Lennard N."/>
            <person name="Logue M.E."/>
            <person name="Martin R."/>
            <person name="Neiman A.M."/>
            <person name="Nikolaou E."/>
            <person name="Quail M.A."/>
            <person name="Quinn J."/>
            <person name="Santos M.C."/>
            <person name="Schmitzberger F.F."/>
            <person name="Sherlock G."/>
            <person name="Shah P."/>
            <person name="Silverstein K.A."/>
            <person name="Skrzypek M.S."/>
            <person name="Soll D."/>
            <person name="Staggs R."/>
            <person name="Stansfield I."/>
            <person name="Stumpf M.P."/>
            <person name="Sudbery P.E."/>
            <person name="Srikantha T."/>
            <person name="Zeng Q."/>
            <person name="Berman J."/>
            <person name="Berriman M."/>
            <person name="Heitman J."/>
            <person name="Gow N.A."/>
            <person name="Lorenz M.C."/>
            <person name="Birren B.W."/>
            <person name="Kellis M."/>
            <person name="Cuomo C.A."/>
        </authorList>
    </citation>
    <scope>NUCLEOTIDE SEQUENCE [LARGE SCALE GENOMIC DNA]</scope>
    <source>
        <strain evidence="5">ATCC 11503 / BCRC 21390 / CBS 2605 / JCM 1781 / NBRC 1676 / NRRL YB-4239</strain>
    </source>
</reference>
<dbReference type="GO" id="GO:0003723">
    <property type="term" value="F:RNA binding"/>
    <property type="evidence" value="ECO:0007669"/>
    <property type="project" value="UniProtKB-UniRule"/>
</dbReference>
<accession>A5E4F5</accession>
<evidence type="ECO:0000313" key="4">
    <source>
        <dbReference type="EMBL" id="EDK46313.1"/>
    </source>
</evidence>
<organism evidence="4 5">
    <name type="scientific">Lodderomyces elongisporus (strain ATCC 11503 / CBS 2605 / JCM 1781 / NBRC 1676 / NRRL YB-4239)</name>
    <name type="common">Yeast</name>
    <name type="synonym">Saccharomyces elongisporus</name>
    <dbReference type="NCBI Taxonomy" id="379508"/>
    <lineage>
        <taxon>Eukaryota</taxon>
        <taxon>Fungi</taxon>
        <taxon>Dikarya</taxon>
        <taxon>Ascomycota</taxon>
        <taxon>Saccharomycotina</taxon>
        <taxon>Pichiomycetes</taxon>
        <taxon>Debaryomycetaceae</taxon>
        <taxon>Candida/Lodderomyces clade</taxon>
        <taxon>Lodderomyces</taxon>
    </lineage>
</organism>
<dbReference type="SMART" id="SM00360">
    <property type="entry name" value="RRM"/>
    <property type="match status" value="2"/>
</dbReference>
<dbReference type="InterPro" id="IPR000504">
    <property type="entry name" value="RRM_dom"/>
</dbReference>
<dbReference type="SUPFAM" id="SSF54928">
    <property type="entry name" value="RNA-binding domain, RBD"/>
    <property type="match status" value="2"/>
</dbReference>
<feature type="region of interest" description="Disordered" evidence="2">
    <location>
        <begin position="136"/>
        <end position="169"/>
    </location>
</feature>
<dbReference type="KEGG" id="lel:PVL30_004212"/>
<dbReference type="AlphaFoldDB" id="A5E4F5"/>
<dbReference type="STRING" id="379508.A5E4F5"/>
<feature type="compositionally biased region" description="Basic and acidic residues" evidence="2">
    <location>
        <begin position="524"/>
        <end position="545"/>
    </location>
</feature>
<evidence type="ECO:0000259" key="3">
    <source>
        <dbReference type="PROSITE" id="PS50102"/>
    </source>
</evidence>
<keyword evidence="5" id="KW-1185">Reference proteome</keyword>
<name>A5E4F5_LODEL</name>
<dbReference type="VEuPathDB" id="FungiDB:LELG_04494"/>
<dbReference type="eggNOG" id="ENOG502QUGB">
    <property type="taxonomic scope" value="Eukaryota"/>
</dbReference>
<dbReference type="PROSITE" id="PS50102">
    <property type="entry name" value="RRM"/>
    <property type="match status" value="2"/>
</dbReference>
<feature type="domain" description="RRM" evidence="3">
    <location>
        <begin position="189"/>
        <end position="268"/>
    </location>
</feature>
<feature type="region of interest" description="Disordered" evidence="2">
    <location>
        <begin position="524"/>
        <end position="557"/>
    </location>
</feature>
<feature type="compositionally biased region" description="Basic and acidic residues" evidence="2">
    <location>
        <begin position="136"/>
        <end position="151"/>
    </location>
</feature>
<dbReference type="InParanoid" id="A5E4F5"/>
<keyword evidence="1" id="KW-0694">RNA-binding</keyword>
<proteinExistence type="predicted"/>
<sequence length="753" mass="85228">MTKKVDYSVLRDLLHSSATSASSDSDYSDNMNLSNGKESLVLMHENLNSLYSTAWETKRATTLSSITDHDDDDDNDGDDDVDGERGSIAAKTGVNFKKDNALVYDQEEEEEEDQQQQQQDEQNCILDEKKIELEEKEEKDAEEHEEKEFEHNNCNGDDQDEKEPSLLTHGDCKKTATEKTVFVRGRPAACVFVASLRSNMTDDDLCISVTDHFKQWGPLATVKVLRDTSNRPYAFVQYLSEQNSKLAIKMAHNSILNGRSIRCEAAKVNRTLFFTARSFLTEDVVKRIMSRFGEIEELIPSNIRGQIFTHSPFGRGHRNWFCKFVYRDDAIKAFASLTEEGAYNVDWAKNVDGSNQRTTQFLIAHVENEHDDPDMELKVKFDKLSVFVGQLSPNVTEVELRKRFERHGEITVLNLIKKINNTFAFILFKDESSAASSVEAENHSMLCGKTMHVQYREVQMRTKSLRGAHVALAPPPINISKRLMGNNEKSRQFFSGAKTRFTNFTLSGLRGRGFRLLKGRDELENENEDGKEKEREIGKGEEMEKGGNNLPTVHDQKSGNHICQASDLSLKDVKEQKDIEKLYFASQSINLEVKVSNKKVKESFVKEERATTATLDNVNTEDYKSPLLGIGGGNRDVGTFDTAANYIAPPTSGFPLFYYVPAENVNFANANAIHPQSPPFYGIYPQYFPPQSAFDSLGLNRSTCSDFAPMANAQQQQQQQQSPTPLPPPPHNFVMPNFIYYPNDAEVFYRNKK</sequence>
<feature type="region of interest" description="Disordered" evidence="2">
    <location>
        <begin position="65"/>
        <end position="92"/>
    </location>
</feature>
<feature type="compositionally biased region" description="Acidic residues" evidence="2">
    <location>
        <begin position="69"/>
        <end position="82"/>
    </location>
</feature>
<dbReference type="Pfam" id="PF00076">
    <property type="entry name" value="RRM_1"/>
    <property type="match status" value="2"/>
</dbReference>